<dbReference type="GO" id="GO:0008234">
    <property type="term" value="F:cysteine-type peptidase activity"/>
    <property type="evidence" value="ECO:0007669"/>
    <property type="project" value="UniProtKB-KW"/>
</dbReference>
<evidence type="ECO:0000259" key="12">
    <source>
        <dbReference type="PROSITE" id="PS50929"/>
    </source>
</evidence>
<dbReference type="PANTHER" id="PTHR43394:SF1">
    <property type="entry name" value="ATP-BINDING CASSETTE SUB-FAMILY B MEMBER 10, MITOCHONDRIAL"/>
    <property type="match status" value="1"/>
</dbReference>
<name>A0A6M0H1W4_9CLOT</name>
<dbReference type="InterPro" id="IPR036640">
    <property type="entry name" value="ABC1_TM_sf"/>
</dbReference>
<proteinExistence type="predicted"/>
<keyword evidence="4 10" id="KW-0812">Transmembrane</keyword>
<dbReference type="InterPro" id="IPR027417">
    <property type="entry name" value="P-loop_NTPase"/>
</dbReference>
<feature type="transmembrane region" description="Helical" evidence="10">
    <location>
        <begin position="63"/>
        <end position="85"/>
    </location>
</feature>
<dbReference type="InterPro" id="IPR003439">
    <property type="entry name" value="ABC_transporter-like_ATP-bd"/>
</dbReference>
<dbReference type="Pfam" id="PF00005">
    <property type="entry name" value="ABC_tran"/>
    <property type="match status" value="1"/>
</dbReference>
<sequence>MDKKNRSVKVNVLFLLKNAWRWEKKIFFYFSIFTVVTALVPFISIFLPKFLIDELTGLKRPNVLINILIVFFIISSISNFLTTYLDNIAFPKMLLIRLKFMNLMQEKCMTMDFKYTEDSKILNDIETCSKAIGDNTNGIEGVYHKLFELFGAVIAFLGYITIVLTLSPWILLYLLANVSFVYYLTMKIKKYRYSKKDDLSNYSRKRNYIYDIMYNFSYGKDIRIFNLSLWLQDKFNLFNNSKVNIESTIKNKEFKVSIVSIILLLIREGLVYFYLIHNVLKGTMSIGNFTMYFTTISGFASWMQTILNNIAHINAQNLYINDFRDFLEFENKKENNKLNNIPKDTTYEIEFKNVSFKYPNSDRYIYKNLSLKIKKGQRLAIVGINGAGKTTFVKLITRLYEPTEGEIFINGINISTLNKSEYYKLFSVVFQEIKVFAFSIAENIALIENELIDRNKVIQCIRKAGLANKVNSLENGIDTSLLKILDSQGIELSGGENQRIALARALYKNGKVIILDEPTSALDPIAEYNIYKKFDEMIEDKTSIYISHRLSSTRFCDVIAFFEDGEIKEYGTHDELMKKEGNYYSMFNVQASYYEKENLERECV</sequence>
<dbReference type="GO" id="GO:0005524">
    <property type="term" value="F:ATP binding"/>
    <property type="evidence" value="ECO:0007669"/>
    <property type="project" value="UniProtKB-KW"/>
</dbReference>
<comment type="subcellular location">
    <subcellularLocation>
        <location evidence="1">Cell membrane</location>
        <topology evidence="1">Multi-pass membrane protein</topology>
    </subcellularLocation>
</comment>
<dbReference type="AlphaFoldDB" id="A0A6M0H1W4"/>
<dbReference type="Proteomes" id="UP000481872">
    <property type="component" value="Unassembled WGS sequence"/>
</dbReference>
<comment type="caution">
    <text evidence="13">The sequence shown here is derived from an EMBL/GenBank/DDBJ whole genome shotgun (WGS) entry which is preliminary data.</text>
</comment>
<dbReference type="RefSeq" id="WP_199869374.1">
    <property type="nucleotide sequence ID" value="NZ_JAAGPU010000005.1"/>
</dbReference>
<protein>
    <submittedName>
        <fullName evidence="13">ABC transporter ATP-binding protein</fullName>
    </submittedName>
</protein>
<evidence type="ECO:0000256" key="7">
    <source>
        <dbReference type="ARBA" id="ARBA00022840"/>
    </source>
</evidence>
<evidence type="ECO:0000256" key="6">
    <source>
        <dbReference type="ARBA" id="ARBA00022807"/>
    </source>
</evidence>
<dbReference type="PROSITE" id="PS50929">
    <property type="entry name" value="ABC_TM1F"/>
    <property type="match status" value="1"/>
</dbReference>
<dbReference type="EMBL" id="JAAGPU010000005">
    <property type="protein sequence ID" value="NEU04164.1"/>
    <property type="molecule type" value="Genomic_DNA"/>
</dbReference>
<dbReference type="InterPro" id="IPR003593">
    <property type="entry name" value="AAA+_ATPase"/>
</dbReference>
<evidence type="ECO:0000256" key="8">
    <source>
        <dbReference type="ARBA" id="ARBA00022989"/>
    </source>
</evidence>
<keyword evidence="6" id="KW-0788">Thiol protease</keyword>
<dbReference type="GO" id="GO:0016887">
    <property type="term" value="F:ATP hydrolysis activity"/>
    <property type="evidence" value="ECO:0007669"/>
    <property type="project" value="InterPro"/>
</dbReference>
<keyword evidence="5" id="KW-0547">Nucleotide-binding</keyword>
<dbReference type="GO" id="GO:0015421">
    <property type="term" value="F:ABC-type oligopeptide transporter activity"/>
    <property type="evidence" value="ECO:0007669"/>
    <property type="project" value="TreeGrafter"/>
</dbReference>
<reference evidence="13 14" key="1">
    <citation type="submission" date="2020-02" db="EMBL/GenBank/DDBJ databases">
        <title>Genome assembly of a novel Clostridium senegalense strain.</title>
        <authorList>
            <person name="Gupta T.B."/>
            <person name="Jauregui R."/>
            <person name="Maclean P."/>
            <person name="Nawarathana A."/>
            <person name="Brightwell G."/>
        </authorList>
    </citation>
    <scope>NUCLEOTIDE SEQUENCE [LARGE SCALE GENOMIC DNA]</scope>
    <source>
        <strain evidence="13 14">AGRFS4</strain>
    </source>
</reference>
<keyword evidence="9 10" id="KW-0472">Membrane</keyword>
<accession>A0A6M0H1W4</accession>
<evidence type="ECO:0000256" key="3">
    <source>
        <dbReference type="ARBA" id="ARBA00022475"/>
    </source>
</evidence>
<dbReference type="Gene3D" id="3.40.50.300">
    <property type="entry name" value="P-loop containing nucleotide triphosphate hydrolases"/>
    <property type="match status" value="1"/>
</dbReference>
<feature type="domain" description="ABC transporter" evidence="11">
    <location>
        <begin position="349"/>
        <end position="589"/>
    </location>
</feature>
<keyword evidence="6" id="KW-0378">Hydrolase</keyword>
<dbReference type="InterPro" id="IPR011527">
    <property type="entry name" value="ABC1_TM_dom"/>
</dbReference>
<dbReference type="Gene3D" id="1.20.1560.10">
    <property type="entry name" value="ABC transporter type 1, transmembrane domain"/>
    <property type="match status" value="1"/>
</dbReference>
<dbReference type="PANTHER" id="PTHR43394">
    <property type="entry name" value="ATP-DEPENDENT PERMEASE MDL1, MITOCHONDRIAL"/>
    <property type="match status" value="1"/>
</dbReference>
<keyword evidence="3" id="KW-1003">Cell membrane</keyword>
<dbReference type="GO" id="GO:0005886">
    <property type="term" value="C:plasma membrane"/>
    <property type="evidence" value="ECO:0007669"/>
    <property type="project" value="UniProtKB-SubCell"/>
</dbReference>
<keyword evidence="7 13" id="KW-0067">ATP-binding</keyword>
<feature type="transmembrane region" description="Helical" evidence="10">
    <location>
        <begin position="256"/>
        <end position="275"/>
    </location>
</feature>
<evidence type="ECO:0000313" key="14">
    <source>
        <dbReference type="Proteomes" id="UP000481872"/>
    </source>
</evidence>
<dbReference type="SMART" id="SM00382">
    <property type="entry name" value="AAA"/>
    <property type="match status" value="1"/>
</dbReference>
<keyword evidence="8 10" id="KW-1133">Transmembrane helix</keyword>
<evidence type="ECO:0000313" key="13">
    <source>
        <dbReference type="EMBL" id="NEU04164.1"/>
    </source>
</evidence>
<organism evidence="13 14">
    <name type="scientific">Clostridium senegalense</name>
    <dbReference type="NCBI Taxonomy" id="1465809"/>
    <lineage>
        <taxon>Bacteria</taxon>
        <taxon>Bacillati</taxon>
        <taxon>Bacillota</taxon>
        <taxon>Clostridia</taxon>
        <taxon>Eubacteriales</taxon>
        <taxon>Clostridiaceae</taxon>
        <taxon>Clostridium</taxon>
    </lineage>
</organism>
<dbReference type="InterPro" id="IPR039421">
    <property type="entry name" value="Type_1_exporter"/>
</dbReference>
<keyword evidence="2" id="KW-0813">Transport</keyword>
<gene>
    <name evidence="13" type="ORF">G3M99_04680</name>
</gene>
<evidence type="ECO:0000256" key="9">
    <source>
        <dbReference type="ARBA" id="ARBA00023136"/>
    </source>
</evidence>
<evidence type="ECO:0000256" key="1">
    <source>
        <dbReference type="ARBA" id="ARBA00004651"/>
    </source>
</evidence>
<feature type="domain" description="ABC transmembrane type-1" evidence="12">
    <location>
        <begin position="32"/>
        <end position="315"/>
    </location>
</feature>
<evidence type="ECO:0000259" key="11">
    <source>
        <dbReference type="PROSITE" id="PS50893"/>
    </source>
</evidence>
<keyword evidence="14" id="KW-1185">Reference proteome</keyword>
<dbReference type="PROSITE" id="PS50893">
    <property type="entry name" value="ABC_TRANSPORTER_2"/>
    <property type="match status" value="1"/>
</dbReference>
<dbReference type="SUPFAM" id="SSF52540">
    <property type="entry name" value="P-loop containing nucleoside triphosphate hydrolases"/>
    <property type="match status" value="1"/>
</dbReference>
<evidence type="ECO:0000256" key="10">
    <source>
        <dbReference type="SAM" id="Phobius"/>
    </source>
</evidence>
<dbReference type="FunFam" id="3.40.50.300:FF:000299">
    <property type="entry name" value="ABC transporter ATP-binding protein/permease"/>
    <property type="match status" value="1"/>
</dbReference>
<evidence type="ECO:0000256" key="5">
    <source>
        <dbReference type="ARBA" id="ARBA00022741"/>
    </source>
</evidence>
<feature type="transmembrane region" description="Helical" evidence="10">
    <location>
        <begin position="170"/>
        <end position="186"/>
    </location>
</feature>
<feature type="transmembrane region" description="Helical" evidence="10">
    <location>
        <begin position="26"/>
        <end position="51"/>
    </location>
</feature>
<evidence type="ECO:0000256" key="4">
    <source>
        <dbReference type="ARBA" id="ARBA00022692"/>
    </source>
</evidence>
<keyword evidence="6" id="KW-0645">Protease</keyword>
<feature type="transmembrane region" description="Helical" evidence="10">
    <location>
        <begin position="146"/>
        <end position="164"/>
    </location>
</feature>
<dbReference type="SUPFAM" id="SSF90123">
    <property type="entry name" value="ABC transporter transmembrane region"/>
    <property type="match status" value="1"/>
</dbReference>
<evidence type="ECO:0000256" key="2">
    <source>
        <dbReference type="ARBA" id="ARBA00022448"/>
    </source>
</evidence>